<dbReference type="InterPro" id="IPR027843">
    <property type="entry name" value="DUF4440"/>
</dbReference>
<dbReference type="Pfam" id="PF14534">
    <property type="entry name" value="DUF4440"/>
    <property type="match status" value="1"/>
</dbReference>
<comment type="caution">
    <text evidence="3">The sequence shown here is derived from an EMBL/GenBank/DDBJ whole genome shotgun (WGS) entry which is preliminary data.</text>
</comment>
<reference evidence="3" key="2">
    <citation type="submission" date="2020-09" db="EMBL/GenBank/DDBJ databases">
        <authorList>
            <person name="Sun Q."/>
            <person name="Zhou Y."/>
        </authorList>
    </citation>
    <scope>NUCLEOTIDE SEQUENCE</scope>
    <source>
        <strain evidence="3">CGMCC 4.3508</strain>
    </source>
</reference>
<evidence type="ECO:0000256" key="1">
    <source>
        <dbReference type="SAM" id="Phobius"/>
    </source>
</evidence>
<keyword evidence="1" id="KW-1133">Transmembrane helix</keyword>
<dbReference type="EMBL" id="BMMH01000007">
    <property type="protein sequence ID" value="GGL19005.1"/>
    <property type="molecule type" value="Genomic_DNA"/>
</dbReference>
<dbReference type="Pfam" id="PF02694">
    <property type="entry name" value="UPF0060"/>
    <property type="match status" value="1"/>
</dbReference>
<reference evidence="3" key="1">
    <citation type="journal article" date="2014" name="Int. J. Syst. Evol. Microbiol.">
        <title>Complete genome sequence of Corynebacterium casei LMG S-19264T (=DSM 44701T), isolated from a smear-ripened cheese.</title>
        <authorList>
            <consortium name="US DOE Joint Genome Institute (JGI-PGF)"/>
            <person name="Walter F."/>
            <person name="Albersmeier A."/>
            <person name="Kalinowski J."/>
            <person name="Ruckert C."/>
        </authorList>
    </citation>
    <scope>NUCLEOTIDE SEQUENCE</scope>
    <source>
        <strain evidence="3">CGMCC 4.3508</strain>
    </source>
</reference>
<accession>A0A917VVS4</accession>
<dbReference type="Proteomes" id="UP000638263">
    <property type="component" value="Unassembled WGS sequence"/>
</dbReference>
<sequence length="206" mass="22503">MGTVSTRSRQAAVAEIGGAWLVRQGVREHRGWAWIGAGVIPLGIYGFLATGQPERRSGAWSGIRGRRSAVSETGGLDQHRAGRVEAMEKDLREAERRLQAAQLAGDVQVLDELLDDRLIFTLGADTVTKADDLELHRTKAQIVNKLEEEQLTVLVEGTTGVTWFLGLVEGSVHGSPFAARMRYTRTWAHDDSHGWRVVAAHASAAE</sequence>
<feature type="transmembrane region" description="Helical" evidence="1">
    <location>
        <begin position="31"/>
        <end position="48"/>
    </location>
</feature>
<keyword evidence="4" id="KW-1185">Reference proteome</keyword>
<gene>
    <name evidence="3" type="ORF">GCM10011588_36950</name>
</gene>
<dbReference type="Gene3D" id="3.10.450.50">
    <property type="match status" value="1"/>
</dbReference>
<keyword evidence="1" id="KW-0812">Transmembrane</keyword>
<keyword evidence="1" id="KW-0472">Membrane</keyword>
<evidence type="ECO:0000313" key="3">
    <source>
        <dbReference type="EMBL" id="GGL19005.1"/>
    </source>
</evidence>
<dbReference type="InterPro" id="IPR032710">
    <property type="entry name" value="NTF2-like_dom_sf"/>
</dbReference>
<dbReference type="InterPro" id="IPR003844">
    <property type="entry name" value="UPF0060"/>
</dbReference>
<name>A0A917VVS4_9NOCA</name>
<evidence type="ECO:0000313" key="4">
    <source>
        <dbReference type="Proteomes" id="UP000638263"/>
    </source>
</evidence>
<dbReference type="AlphaFoldDB" id="A0A917VVS4"/>
<feature type="domain" description="DUF4440" evidence="2">
    <location>
        <begin position="91"/>
        <end position="197"/>
    </location>
</feature>
<evidence type="ECO:0000259" key="2">
    <source>
        <dbReference type="Pfam" id="PF14534"/>
    </source>
</evidence>
<dbReference type="SUPFAM" id="SSF54427">
    <property type="entry name" value="NTF2-like"/>
    <property type="match status" value="1"/>
</dbReference>
<dbReference type="GO" id="GO:0016020">
    <property type="term" value="C:membrane"/>
    <property type="evidence" value="ECO:0007669"/>
    <property type="project" value="InterPro"/>
</dbReference>
<proteinExistence type="predicted"/>
<organism evidence="3 4">
    <name type="scientific">Nocardia jinanensis</name>
    <dbReference type="NCBI Taxonomy" id="382504"/>
    <lineage>
        <taxon>Bacteria</taxon>
        <taxon>Bacillati</taxon>
        <taxon>Actinomycetota</taxon>
        <taxon>Actinomycetes</taxon>
        <taxon>Mycobacteriales</taxon>
        <taxon>Nocardiaceae</taxon>
        <taxon>Nocardia</taxon>
    </lineage>
</organism>
<protein>
    <recommendedName>
        <fullName evidence="2">DUF4440 domain-containing protein</fullName>
    </recommendedName>
</protein>